<feature type="binding site" evidence="6">
    <location>
        <position position="103"/>
    </location>
    <ligand>
        <name>S-adenosyl-L-methionine</name>
        <dbReference type="ChEBI" id="CHEBI:59789"/>
    </ligand>
</feature>
<reference evidence="8 9" key="1">
    <citation type="submission" date="2015-01" db="EMBL/GenBank/DDBJ databases">
        <title>Lifestyle Evolution in Cyanobacterial Symbionts of Sponges.</title>
        <authorList>
            <person name="Burgsdorf I."/>
            <person name="Slaby B.M."/>
            <person name="Handley K.M."/>
            <person name="Haber M."/>
            <person name="Blom J."/>
            <person name="Marshall C.W."/>
            <person name="Gilbert J.A."/>
            <person name="Hentschel U."/>
            <person name="Steindler L."/>
        </authorList>
    </citation>
    <scope>NUCLEOTIDE SEQUENCE [LARGE SCALE GENOMIC DNA]</scope>
    <source>
        <strain evidence="8">SP3</strain>
    </source>
</reference>
<dbReference type="InterPro" id="IPR029063">
    <property type="entry name" value="SAM-dependent_MTases_sf"/>
</dbReference>
<evidence type="ECO:0000256" key="7">
    <source>
        <dbReference type="SAM" id="MobiDB-lite"/>
    </source>
</evidence>
<accession>A0A0G2IW33</accession>
<dbReference type="Gene3D" id="1.10.150.170">
    <property type="entry name" value="Putative methyltransferase TM0872, insert domain"/>
    <property type="match status" value="1"/>
</dbReference>
<sequence>MTTSRTKFYCHQPVLTQQVLAGFAAMPQPEHWLDCTIGGAGHSSLLLAAHPHGRLTGLDQDPDACQAAALALAPFQDRWRVSHCNFAHYQPPPRQRFSGVLADLGVSSPQLERAERGFSLRHAGPVDMRMNPEVGETAAQLLERLSETELAALIRTHGEDRRARSIARRLVARRPFASTTELAAAIAGAYPPRQRYGRVHPATRTFQALRMAVNQEPEALSALLQRAPDWLLPGGVFAVISFHSLEDRMVKQAFLKDSRLERLTRKPLTAEPEETANNPRSRSAKLRLARRV</sequence>
<dbReference type="EC" id="2.1.1.199" evidence="6"/>
<dbReference type="EMBL" id="JXQG01000037">
    <property type="protein sequence ID" value="KKZ11866.1"/>
    <property type="molecule type" value="Genomic_DNA"/>
</dbReference>
<evidence type="ECO:0000313" key="8">
    <source>
        <dbReference type="EMBL" id="KKZ11866.1"/>
    </source>
</evidence>
<dbReference type="InterPro" id="IPR002903">
    <property type="entry name" value="RsmH"/>
</dbReference>
<dbReference type="GO" id="GO:0005737">
    <property type="term" value="C:cytoplasm"/>
    <property type="evidence" value="ECO:0007669"/>
    <property type="project" value="UniProtKB-SubCell"/>
</dbReference>
<dbReference type="Gene3D" id="3.40.50.150">
    <property type="entry name" value="Vaccinia Virus protein VP39"/>
    <property type="match status" value="1"/>
</dbReference>
<comment type="caution">
    <text evidence="8">The sequence shown here is derived from an EMBL/GenBank/DDBJ whole genome shotgun (WGS) entry which is preliminary data.</text>
</comment>
<dbReference type="CDD" id="cd02440">
    <property type="entry name" value="AdoMet_MTases"/>
    <property type="match status" value="1"/>
</dbReference>
<keyword evidence="3 6" id="KW-0489">Methyltransferase</keyword>
<proteinExistence type="inferred from homology"/>
<dbReference type="SUPFAM" id="SSF81799">
    <property type="entry name" value="Putative methyltransferase TM0872, insert domain"/>
    <property type="match status" value="1"/>
</dbReference>
<name>A0A0G2IW33_9SYNE</name>
<evidence type="ECO:0000256" key="3">
    <source>
        <dbReference type="ARBA" id="ARBA00022603"/>
    </source>
</evidence>
<keyword evidence="5 6" id="KW-0949">S-adenosyl-L-methionine</keyword>
<feature type="compositionally biased region" description="Basic residues" evidence="7">
    <location>
        <begin position="282"/>
        <end position="292"/>
    </location>
</feature>
<feature type="binding site" evidence="6">
    <location>
        <position position="86"/>
    </location>
    <ligand>
        <name>S-adenosyl-L-methionine</name>
        <dbReference type="ChEBI" id="CHEBI:59789"/>
    </ligand>
</feature>
<dbReference type="PANTHER" id="PTHR11265:SF0">
    <property type="entry name" value="12S RRNA N4-METHYLCYTIDINE METHYLTRANSFERASE"/>
    <property type="match status" value="1"/>
</dbReference>
<keyword evidence="2 6" id="KW-0698">rRNA processing</keyword>
<evidence type="ECO:0000256" key="6">
    <source>
        <dbReference type="HAMAP-Rule" id="MF_01007"/>
    </source>
</evidence>
<dbReference type="InterPro" id="IPR023397">
    <property type="entry name" value="SAM-dep_MeTrfase_MraW_recog"/>
</dbReference>
<evidence type="ECO:0000256" key="4">
    <source>
        <dbReference type="ARBA" id="ARBA00022679"/>
    </source>
</evidence>
<dbReference type="PATRIC" id="fig|1604020.3.peg.1131"/>
<dbReference type="HAMAP" id="MF_01007">
    <property type="entry name" value="16SrRNA_methyltr_H"/>
    <property type="match status" value="1"/>
</dbReference>
<comment type="catalytic activity">
    <reaction evidence="6">
        <text>cytidine(1402) in 16S rRNA + S-adenosyl-L-methionine = N(4)-methylcytidine(1402) in 16S rRNA + S-adenosyl-L-homocysteine + H(+)</text>
        <dbReference type="Rhea" id="RHEA:42928"/>
        <dbReference type="Rhea" id="RHEA-COMP:10286"/>
        <dbReference type="Rhea" id="RHEA-COMP:10287"/>
        <dbReference type="ChEBI" id="CHEBI:15378"/>
        <dbReference type="ChEBI" id="CHEBI:57856"/>
        <dbReference type="ChEBI" id="CHEBI:59789"/>
        <dbReference type="ChEBI" id="CHEBI:74506"/>
        <dbReference type="ChEBI" id="CHEBI:82748"/>
        <dbReference type="EC" id="2.1.1.199"/>
    </reaction>
</comment>
<evidence type="ECO:0000313" key="9">
    <source>
        <dbReference type="Proteomes" id="UP000035067"/>
    </source>
</evidence>
<dbReference type="PANTHER" id="PTHR11265">
    <property type="entry name" value="S-ADENOSYL-METHYLTRANSFERASE MRAW"/>
    <property type="match status" value="1"/>
</dbReference>
<feature type="binding site" evidence="6">
    <location>
        <position position="59"/>
    </location>
    <ligand>
        <name>S-adenosyl-L-methionine</name>
        <dbReference type="ChEBI" id="CHEBI:59789"/>
    </ligand>
</feature>
<evidence type="ECO:0000256" key="1">
    <source>
        <dbReference type="ARBA" id="ARBA00010396"/>
    </source>
</evidence>
<keyword evidence="6" id="KW-0963">Cytoplasm</keyword>
<dbReference type="AlphaFoldDB" id="A0A0G2IW33"/>
<dbReference type="Pfam" id="PF01795">
    <property type="entry name" value="Methyltransf_5"/>
    <property type="match status" value="1"/>
</dbReference>
<feature type="binding site" evidence="6">
    <location>
        <begin position="40"/>
        <end position="42"/>
    </location>
    <ligand>
        <name>S-adenosyl-L-methionine</name>
        <dbReference type="ChEBI" id="CHEBI:59789"/>
    </ligand>
</feature>
<keyword evidence="4 6" id="KW-0808">Transferase</keyword>
<comment type="function">
    <text evidence="6">Specifically methylates the N4 position of cytidine in position 1402 (C1402) of 16S rRNA.</text>
</comment>
<evidence type="ECO:0000256" key="2">
    <source>
        <dbReference type="ARBA" id="ARBA00022552"/>
    </source>
</evidence>
<dbReference type="NCBIfam" id="TIGR00006">
    <property type="entry name" value="16S rRNA (cytosine(1402)-N(4))-methyltransferase RsmH"/>
    <property type="match status" value="1"/>
</dbReference>
<feature type="binding site" evidence="6">
    <location>
        <position position="110"/>
    </location>
    <ligand>
        <name>S-adenosyl-L-methionine</name>
        <dbReference type="ChEBI" id="CHEBI:59789"/>
    </ligand>
</feature>
<dbReference type="SUPFAM" id="SSF53335">
    <property type="entry name" value="S-adenosyl-L-methionine-dependent methyltransferases"/>
    <property type="match status" value="1"/>
</dbReference>
<feature type="region of interest" description="Disordered" evidence="7">
    <location>
        <begin position="266"/>
        <end position="292"/>
    </location>
</feature>
<dbReference type="Proteomes" id="UP000035067">
    <property type="component" value="Unassembled WGS sequence"/>
</dbReference>
<dbReference type="GO" id="GO:0070475">
    <property type="term" value="P:rRNA base methylation"/>
    <property type="evidence" value="ECO:0007669"/>
    <property type="project" value="UniProtKB-UniRule"/>
</dbReference>
<comment type="similarity">
    <text evidence="1 6">Belongs to the methyltransferase superfamily. RsmH family.</text>
</comment>
<evidence type="ECO:0000256" key="5">
    <source>
        <dbReference type="ARBA" id="ARBA00022691"/>
    </source>
</evidence>
<protein>
    <recommendedName>
        <fullName evidence="6">Ribosomal RNA small subunit methyltransferase H</fullName>
        <ecNumber evidence="6">2.1.1.199</ecNumber>
    </recommendedName>
    <alternativeName>
        <fullName evidence="6">16S rRNA m(4)C1402 methyltransferase</fullName>
    </alternativeName>
    <alternativeName>
        <fullName evidence="6">rRNA (cytosine-N(4)-)-methyltransferase RsmH</fullName>
    </alternativeName>
</protein>
<organism evidence="8 9">
    <name type="scientific">Candidatus Synechococcus spongiarum SP3</name>
    <dbReference type="NCBI Taxonomy" id="1604020"/>
    <lineage>
        <taxon>Bacteria</taxon>
        <taxon>Bacillati</taxon>
        <taxon>Cyanobacteriota</taxon>
        <taxon>Cyanophyceae</taxon>
        <taxon>Synechococcales</taxon>
        <taxon>Synechococcaceae</taxon>
        <taxon>Synechococcus</taxon>
    </lineage>
</organism>
<comment type="subcellular location">
    <subcellularLocation>
        <location evidence="6">Cytoplasm</location>
    </subcellularLocation>
</comment>
<gene>
    <name evidence="6" type="primary">rsmH</name>
    <name evidence="8" type="ORF">TE42_06740</name>
</gene>
<dbReference type="PIRSF" id="PIRSF004486">
    <property type="entry name" value="MraW"/>
    <property type="match status" value="1"/>
</dbReference>
<dbReference type="GO" id="GO:0071424">
    <property type="term" value="F:rRNA (cytosine-N4-)-methyltransferase activity"/>
    <property type="evidence" value="ECO:0007669"/>
    <property type="project" value="UniProtKB-UniRule"/>
</dbReference>